<keyword evidence="2" id="KW-0732">Signal</keyword>
<evidence type="ECO:0000313" key="4">
    <source>
        <dbReference type="Proteomes" id="UP000317593"/>
    </source>
</evidence>
<dbReference type="GO" id="GO:0043448">
    <property type="term" value="P:alkane catabolic process"/>
    <property type="evidence" value="ECO:0007669"/>
    <property type="project" value="TreeGrafter"/>
</dbReference>
<dbReference type="OrthoDB" id="597632at2"/>
<protein>
    <submittedName>
        <fullName evidence="3">Predicted lipoprotein with conserved Yx(FWY)xxD motif</fullName>
    </submittedName>
</protein>
<dbReference type="Pfam" id="PF03640">
    <property type="entry name" value="Lipoprotein_15"/>
    <property type="match status" value="3"/>
</dbReference>
<feature type="chain" id="PRO_5021956853" evidence="2">
    <location>
        <begin position="19"/>
        <end position="302"/>
    </location>
</feature>
<dbReference type="PANTHER" id="PTHR39335">
    <property type="entry name" value="BLL4220 PROTEIN"/>
    <property type="match status" value="1"/>
</dbReference>
<dbReference type="Proteomes" id="UP000317593">
    <property type="component" value="Unassembled WGS sequence"/>
</dbReference>
<accession>A0A521B1A3</accession>
<keyword evidence="4" id="KW-1185">Reference proteome</keyword>
<organism evidence="3 4">
    <name type="scientific">Fodinibius sediminis</name>
    <dbReference type="NCBI Taxonomy" id="1214077"/>
    <lineage>
        <taxon>Bacteria</taxon>
        <taxon>Pseudomonadati</taxon>
        <taxon>Balneolota</taxon>
        <taxon>Balneolia</taxon>
        <taxon>Balneolales</taxon>
        <taxon>Balneolaceae</taxon>
        <taxon>Fodinibius</taxon>
    </lineage>
</organism>
<feature type="region of interest" description="Disordered" evidence="1">
    <location>
        <begin position="280"/>
        <end position="302"/>
    </location>
</feature>
<name>A0A521B1A3_9BACT</name>
<reference evidence="3 4" key="1">
    <citation type="submission" date="2017-05" db="EMBL/GenBank/DDBJ databases">
        <authorList>
            <person name="Varghese N."/>
            <person name="Submissions S."/>
        </authorList>
    </citation>
    <scope>NUCLEOTIDE SEQUENCE [LARGE SCALE GENOMIC DNA]</scope>
    <source>
        <strain evidence="3 4">DSM 21194</strain>
    </source>
</reference>
<keyword evidence="3" id="KW-0449">Lipoprotein</keyword>
<dbReference type="EMBL" id="FXTH01000002">
    <property type="protein sequence ID" value="SMO40805.1"/>
    <property type="molecule type" value="Genomic_DNA"/>
</dbReference>
<dbReference type="InterPro" id="IPR005297">
    <property type="entry name" value="Lipoprotein_repeat"/>
</dbReference>
<evidence type="ECO:0000256" key="2">
    <source>
        <dbReference type="SAM" id="SignalP"/>
    </source>
</evidence>
<sequence>MKLLNTLLPLSMTILVMVLTTGCSDSSTPATPGLSSEFDVQLVSTSDNGEVLADSTGGVLYIFSPDVHGKSSCVGECVENWPIFHSGQPRVGSGLEADDFTVIKRSDGPAQTTFQGWPLYYFSGDEQPGTVNGDGINDAWYVAKANYSVMIASQQLVGHDDRNYMIDESGRYVEGEGVTSHLVDAEGRTLYIFINDSANTNNFTAEDFSNNGVWPIYEIEPEAVPSTLNSELFGSISVYGRQQLTYKGWPLYYFGQDDMQRGNTRGVSFSSPGIWPVAQKGMDAAPGYQNNDSSDGPDDPGY</sequence>
<dbReference type="AlphaFoldDB" id="A0A521B1A3"/>
<dbReference type="PANTHER" id="PTHR39335:SF1">
    <property type="entry name" value="BLL4220 PROTEIN"/>
    <property type="match status" value="1"/>
</dbReference>
<gene>
    <name evidence="3" type="ORF">SAMN06265218_10279</name>
</gene>
<proteinExistence type="predicted"/>
<dbReference type="PROSITE" id="PS51257">
    <property type="entry name" value="PROKAR_LIPOPROTEIN"/>
    <property type="match status" value="1"/>
</dbReference>
<feature type="signal peptide" evidence="2">
    <location>
        <begin position="1"/>
        <end position="18"/>
    </location>
</feature>
<dbReference type="RefSeq" id="WP_142712968.1">
    <property type="nucleotide sequence ID" value="NZ_FXTH01000002.1"/>
</dbReference>
<evidence type="ECO:0000313" key="3">
    <source>
        <dbReference type="EMBL" id="SMO40805.1"/>
    </source>
</evidence>
<evidence type="ECO:0000256" key="1">
    <source>
        <dbReference type="SAM" id="MobiDB-lite"/>
    </source>
</evidence>